<dbReference type="Pfam" id="PF00211">
    <property type="entry name" value="Guanylate_cyc"/>
    <property type="match status" value="1"/>
</dbReference>
<keyword evidence="2" id="KW-0067">ATP-binding</keyword>
<dbReference type="Pfam" id="PF13191">
    <property type="entry name" value="AAA_16"/>
    <property type="match status" value="1"/>
</dbReference>
<dbReference type="SUPFAM" id="SSF52540">
    <property type="entry name" value="P-loop containing nucleoside triphosphate hydrolases"/>
    <property type="match status" value="1"/>
</dbReference>
<sequence>MLIGGAWLTVSVVCGSCGTGLRENAKFCDECGTPTTPSSDTAKYKQVTVLFADVVHSMDLAAALEMERYREVMTELVGRSAAVVQRCGGGTVESTGDGVMAIFGAPIALEDHAFRGCLAAMAIQEEASRLAADVQRRDGVDLRVRVGLNSGRVIAGEIGSGSLGYATTGESVGFAQRMESVAPPGGVMLSESTARLVEHSVMLAEPEWVRIKGANEPVSARRLLGIGPRDALVGRAEASLVGRHWEMTAIDAMVDRVIGGRGGVVNVVGPPGIGKSRAARETAALAARRGVETFWAFCESHAGDIPFHVVAQLLRAGTGVADLDAESARKRVRARVPDADLQDLLLFDDLLGIADPEVPLPQIDPEARRRRLVAMINAASLARTEPALYIIEDVHWIDEVSDSMLADFLTVIPRTPSMVLITSRPEYRGELTRVAGAQTIALAPLGDSDTVALLAELLGSDPSVAELTAIIAERAAGNPFFAEEMVRELVQRSVLAGERGSYVCGTNAAEVSVPATVQAAIAARIDRLTTPARRTLNAASVIGARFGAELLAALAIDPVFDELLSAALIDQVRFAPTAEYAFHHPLIRAVTYESQLKSDRAEWHRRLANAIQERAPGSVEENAALIAEHLQAAGELHAAYGWHMRAAASSANRNIGAARVSWERARQIADQLPEEYADTLAMRIAPRTMLCATDWQAPTVQEARGRFEEMRQLCSAAGDKVSLAISMSGLAAELMYAGRARAGSQLASEQMELLESIGDSNLTVGLAFVAFANWFASGELGEIMRWSQTVIELAEGDPTKGAGFGMGSPLAIGLAFRCLAQWWLGYPGWRQDLDDAVEMARNSDPATLGLVVTWTYGAITFGVLRADDAALRATEEAVQTARRASSDIALIFAEYALAVALLYREGADDRKRGLELMMQAREWQRGRMPSLVPLTDLCAARETARQGDRDAAIAVMRNALDVLHQAGQAGYGVFGTGVFVETLLERGAEGDLAEAQEAIDWLANLPDDGAAIVEITLLRLGALVARARGDHVAHRELVNRYRAMAESLGFEGHIAWAKAMIDAI</sequence>
<evidence type="ECO:0000256" key="1">
    <source>
        <dbReference type="ARBA" id="ARBA00022741"/>
    </source>
</evidence>
<dbReference type="PROSITE" id="PS50125">
    <property type="entry name" value="GUANYLATE_CYCLASE_2"/>
    <property type="match status" value="1"/>
</dbReference>
<feature type="domain" description="Guanylate cyclase" evidence="3">
    <location>
        <begin position="48"/>
        <end position="179"/>
    </location>
</feature>
<dbReference type="InterPro" id="IPR001054">
    <property type="entry name" value="A/G_cyclase"/>
</dbReference>
<reference evidence="4 5" key="1">
    <citation type="journal article" date="2019" name="Emerg. Microbes Infect.">
        <title>Comprehensive subspecies identification of 175 nontuberculous mycobacteria species based on 7547 genomic profiles.</title>
        <authorList>
            <person name="Matsumoto Y."/>
            <person name="Kinjo T."/>
            <person name="Motooka D."/>
            <person name="Nabeya D."/>
            <person name="Jung N."/>
            <person name="Uechi K."/>
            <person name="Horii T."/>
            <person name="Iida T."/>
            <person name="Fujita J."/>
            <person name="Nakamura S."/>
        </authorList>
    </citation>
    <scope>NUCLEOTIDE SEQUENCE [LARGE SCALE GENOMIC DNA]</scope>
    <source>
        <strain evidence="4 5">JCM 12404</strain>
    </source>
</reference>
<dbReference type="GO" id="GO:0005524">
    <property type="term" value="F:ATP binding"/>
    <property type="evidence" value="ECO:0007669"/>
    <property type="project" value="UniProtKB-KW"/>
</dbReference>
<dbReference type="PANTHER" id="PTHR16305:SF28">
    <property type="entry name" value="GUANYLATE CYCLASE DOMAIN-CONTAINING PROTEIN"/>
    <property type="match status" value="1"/>
</dbReference>
<protein>
    <submittedName>
        <fullName evidence="4">Cyclase</fullName>
    </submittedName>
</protein>
<keyword evidence="5" id="KW-1185">Reference proteome</keyword>
<dbReference type="GO" id="GO:0009190">
    <property type="term" value="P:cyclic nucleotide biosynthetic process"/>
    <property type="evidence" value="ECO:0007669"/>
    <property type="project" value="InterPro"/>
</dbReference>
<dbReference type="KEGG" id="mcoo:MCOO_47490"/>
<dbReference type="GO" id="GO:0035556">
    <property type="term" value="P:intracellular signal transduction"/>
    <property type="evidence" value="ECO:0007669"/>
    <property type="project" value="InterPro"/>
</dbReference>
<dbReference type="Gene3D" id="3.40.50.300">
    <property type="entry name" value="P-loop containing nucleotide triphosphate hydrolases"/>
    <property type="match status" value="1"/>
</dbReference>
<accession>A0A7I7L3R5</accession>
<dbReference type="EMBL" id="AP022569">
    <property type="protein sequence ID" value="BBX48734.1"/>
    <property type="molecule type" value="Genomic_DNA"/>
</dbReference>
<proteinExistence type="predicted"/>
<evidence type="ECO:0000256" key="2">
    <source>
        <dbReference type="ARBA" id="ARBA00022840"/>
    </source>
</evidence>
<evidence type="ECO:0000313" key="4">
    <source>
        <dbReference type="EMBL" id="BBX48734.1"/>
    </source>
</evidence>
<dbReference type="Proteomes" id="UP000465866">
    <property type="component" value="Chromosome"/>
</dbReference>
<dbReference type="Gene3D" id="3.30.70.1230">
    <property type="entry name" value="Nucleotide cyclase"/>
    <property type="match status" value="1"/>
</dbReference>
<dbReference type="InterPro" id="IPR027417">
    <property type="entry name" value="P-loop_NTPase"/>
</dbReference>
<dbReference type="SUPFAM" id="SSF55073">
    <property type="entry name" value="Nucleotide cyclase"/>
    <property type="match status" value="1"/>
</dbReference>
<dbReference type="InterPro" id="IPR029787">
    <property type="entry name" value="Nucleotide_cyclase"/>
</dbReference>
<dbReference type="GO" id="GO:0005737">
    <property type="term" value="C:cytoplasm"/>
    <property type="evidence" value="ECO:0007669"/>
    <property type="project" value="TreeGrafter"/>
</dbReference>
<dbReference type="PANTHER" id="PTHR16305">
    <property type="entry name" value="TESTICULAR SOLUBLE ADENYLYL CYCLASE"/>
    <property type="match status" value="1"/>
</dbReference>
<dbReference type="GO" id="GO:0004016">
    <property type="term" value="F:adenylate cyclase activity"/>
    <property type="evidence" value="ECO:0007669"/>
    <property type="project" value="TreeGrafter"/>
</dbReference>
<dbReference type="SMART" id="SM00044">
    <property type="entry name" value="CYCc"/>
    <property type="match status" value="1"/>
</dbReference>
<dbReference type="AlphaFoldDB" id="A0A7I7L3R5"/>
<organism evidence="4 5">
    <name type="scientific">Mycobacterium cookii</name>
    <dbReference type="NCBI Taxonomy" id="1775"/>
    <lineage>
        <taxon>Bacteria</taxon>
        <taxon>Bacillati</taxon>
        <taxon>Actinomycetota</taxon>
        <taxon>Actinomycetes</taxon>
        <taxon>Mycobacteriales</taxon>
        <taxon>Mycobacteriaceae</taxon>
        <taxon>Mycobacterium</taxon>
    </lineage>
</organism>
<dbReference type="CDD" id="cd07302">
    <property type="entry name" value="CHD"/>
    <property type="match status" value="1"/>
</dbReference>
<gene>
    <name evidence="4" type="ORF">MCOO_47490</name>
</gene>
<evidence type="ECO:0000259" key="3">
    <source>
        <dbReference type="PROSITE" id="PS50125"/>
    </source>
</evidence>
<keyword evidence="1" id="KW-0547">Nucleotide-binding</keyword>
<name>A0A7I7L3R5_9MYCO</name>
<dbReference type="InterPro" id="IPR041664">
    <property type="entry name" value="AAA_16"/>
</dbReference>
<evidence type="ECO:0000313" key="5">
    <source>
        <dbReference type="Proteomes" id="UP000465866"/>
    </source>
</evidence>